<keyword evidence="4" id="KW-1185">Reference proteome</keyword>
<name>A0ABV5M300_9ACTN</name>
<evidence type="ECO:0000256" key="1">
    <source>
        <dbReference type="ARBA" id="ARBA00022801"/>
    </source>
</evidence>
<organism evidence="3 4">
    <name type="scientific">Dactylosporangium vinaceum</name>
    <dbReference type="NCBI Taxonomy" id="53362"/>
    <lineage>
        <taxon>Bacteria</taxon>
        <taxon>Bacillati</taxon>
        <taxon>Actinomycetota</taxon>
        <taxon>Actinomycetes</taxon>
        <taxon>Micromonosporales</taxon>
        <taxon>Micromonosporaceae</taxon>
        <taxon>Dactylosporangium</taxon>
    </lineage>
</organism>
<dbReference type="PANTHER" id="PTHR48081">
    <property type="entry name" value="AB HYDROLASE SUPERFAMILY PROTEIN C4A8.06C"/>
    <property type="match status" value="1"/>
</dbReference>
<dbReference type="RefSeq" id="WP_223103681.1">
    <property type="nucleotide sequence ID" value="NZ_CP061913.1"/>
</dbReference>
<reference evidence="3 4" key="1">
    <citation type="submission" date="2024-09" db="EMBL/GenBank/DDBJ databases">
        <authorList>
            <person name="Sun Q."/>
            <person name="Mori K."/>
        </authorList>
    </citation>
    <scope>NUCLEOTIDE SEQUENCE [LARGE SCALE GENOMIC DNA]</scope>
    <source>
        <strain evidence="3 4">JCM 3307</strain>
    </source>
</reference>
<dbReference type="SUPFAM" id="SSF53474">
    <property type="entry name" value="alpha/beta-Hydrolases"/>
    <property type="match status" value="1"/>
</dbReference>
<dbReference type="InterPro" id="IPR050300">
    <property type="entry name" value="GDXG_lipolytic_enzyme"/>
</dbReference>
<dbReference type="Pfam" id="PF07859">
    <property type="entry name" value="Abhydrolase_3"/>
    <property type="match status" value="1"/>
</dbReference>
<evidence type="ECO:0000313" key="4">
    <source>
        <dbReference type="Proteomes" id="UP001589608"/>
    </source>
</evidence>
<dbReference type="InterPro" id="IPR029058">
    <property type="entry name" value="AB_hydrolase_fold"/>
</dbReference>
<proteinExistence type="predicted"/>
<dbReference type="GO" id="GO:0016787">
    <property type="term" value="F:hydrolase activity"/>
    <property type="evidence" value="ECO:0007669"/>
    <property type="project" value="UniProtKB-KW"/>
</dbReference>
<keyword evidence="1 3" id="KW-0378">Hydrolase</keyword>
<evidence type="ECO:0000259" key="2">
    <source>
        <dbReference type="Pfam" id="PF07859"/>
    </source>
</evidence>
<evidence type="ECO:0000313" key="3">
    <source>
        <dbReference type="EMBL" id="MFB9443204.1"/>
    </source>
</evidence>
<dbReference type="Gene3D" id="3.40.50.1820">
    <property type="entry name" value="alpha/beta hydrolase"/>
    <property type="match status" value="1"/>
</dbReference>
<accession>A0ABV5M300</accession>
<sequence length="312" mass="33447">MPSWQSRAIAAAMTVARLRNRQFDPARFASPAAPDPAKYAPPSGVRRRVTVEESRFLNWPVYTVVPPRPVDGHILYLHGGAHAAEIQPAHWSFVATLAVQTGRTVTVPIYPLVPAATHRDVQPVLRSLYQTLADRTEAGAAGALAVMGDSAGAGLALTLVAQLPAGVARPRDLVLLSPYLDVTLSNPQIPAFAPRDPLLRADHLRELGRRYAGGDDPAQPAVSPINGPLDRLGTVTVFTGTRDLLHPDALRFRDLAAAAPGTTVLLHQAQDMVHDWMLLPIPEARQVVSRLAAVLTPPTTDQTLHSTGTLPS</sequence>
<dbReference type="PANTHER" id="PTHR48081:SF8">
    <property type="entry name" value="ALPHA_BETA HYDROLASE FOLD-3 DOMAIN-CONTAINING PROTEIN-RELATED"/>
    <property type="match status" value="1"/>
</dbReference>
<dbReference type="InterPro" id="IPR013094">
    <property type="entry name" value="AB_hydrolase_3"/>
</dbReference>
<protein>
    <submittedName>
        <fullName evidence="3">Alpha/beta hydrolase fold domain-containing protein</fullName>
    </submittedName>
</protein>
<feature type="domain" description="Alpha/beta hydrolase fold-3" evidence="2">
    <location>
        <begin position="74"/>
        <end position="277"/>
    </location>
</feature>
<dbReference type="Proteomes" id="UP001589608">
    <property type="component" value="Unassembled WGS sequence"/>
</dbReference>
<comment type="caution">
    <text evidence="3">The sequence shown here is derived from an EMBL/GenBank/DDBJ whole genome shotgun (WGS) entry which is preliminary data.</text>
</comment>
<dbReference type="EMBL" id="JBHMCA010000020">
    <property type="protein sequence ID" value="MFB9443204.1"/>
    <property type="molecule type" value="Genomic_DNA"/>
</dbReference>
<gene>
    <name evidence="3" type="ORF">ACFFTR_08930</name>
</gene>